<name>A0ABD3ILP5_EUCGL</name>
<gene>
    <name evidence="2" type="ORF">ACJRO7_006795</name>
</gene>
<reference evidence="2 3" key="1">
    <citation type="submission" date="2024-11" db="EMBL/GenBank/DDBJ databases">
        <title>Chromosome-level genome assembly of Eucalyptus globulus Labill. provides insights into its genome evolution.</title>
        <authorList>
            <person name="Li X."/>
        </authorList>
    </citation>
    <scope>NUCLEOTIDE SEQUENCE [LARGE SCALE GENOMIC DNA]</scope>
    <source>
        <strain evidence="2">CL2024</strain>
        <tissue evidence="2">Fresh tender leaves</tissue>
    </source>
</reference>
<evidence type="ECO:0000256" key="1">
    <source>
        <dbReference type="SAM" id="MobiDB-lite"/>
    </source>
</evidence>
<proteinExistence type="predicted"/>
<sequence length="97" mass="10458">MGGRCGNERALQVMRQGAHLLASAKLGRDEAELQTEGSTGEARATRRRSRGGGARWLGDRFQRHERVLVQRCCAGSPAKGSSGLAVAVAKVKAWRLE</sequence>
<protein>
    <submittedName>
        <fullName evidence="2">Uncharacterized protein</fullName>
    </submittedName>
</protein>
<dbReference type="AlphaFoldDB" id="A0ABD3ILP5"/>
<keyword evidence="3" id="KW-1185">Reference proteome</keyword>
<evidence type="ECO:0000313" key="3">
    <source>
        <dbReference type="Proteomes" id="UP001634007"/>
    </source>
</evidence>
<organism evidence="2 3">
    <name type="scientific">Eucalyptus globulus</name>
    <name type="common">Tasmanian blue gum</name>
    <dbReference type="NCBI Taxonomy" id="34317"/>
    <lineage>
        <taxon>Eukaryota</taxon>
        <taxon>Viridiplantae</taxon>
        <taxon>Streptophyta</taxon>
        <taxon>Embryophyta</taxon>
        <taxon>Tracheophyta</taxon>
        <taxon>Spermatophyta</taxon>
        <taxon>Magnoliopsida</taxon>
        <taxon>eudicotyledons</taxon>
        <taxon>Gunneridae</taxon>
        <taxon>Pentapetalae</taxon>
        <taxon>rosids</taxon>
        <taxon>malvids</taxon>
        <taxon>Myrtales</taxon>
        <taxon>Myrtaceae</taxon>
        <taxon>Myrtoideae</taxon>
        <taxon>Eucalypteae</taxon>
        <taxon>Eucalyptus</taxon>
    </lineage>
</organism>
<feature type="region of interest" description="Disordered" evidence="1">
    <location>
        <begin position="29"/>
        <end position="54"/>
    </location>
</feature>
<dbReference type="EMBL" id="JBJKBG010000011">
    <property type="protein sequence ID" value="KAL3714944.1"/>
    <property type="molecule type" value="Genomic_DNA"/>
</dbReference>
<comment type="caution">
    <text evidence="2">The sequence shown here is derived from an EMBL/GenBank/DDBJ whole genome shotgun (WGS) entry which is preliminary data.</text>
</comment>
<accession>A0ABD3ILP5</accession>
<dbReference type="Proteomes" id="UP001634007">
    <property type="component" value="Unassembled WGS sequence"/>
</dbReference>
<evidence type="ECO:0000313" key="2">
    <source>
        <dbReference type="EMBL" id="KAL3714944.1"/>
    </source>
</evidence>